<gene>
    <name evidence="6" type="ORF">SAMN05216550_107100</name>
</gene>
<evidence type="ECO:0000313" key="6">
    <source>
        <dbReference type="EMBL" id="SEJ67236.1"/>
    </source>
</evidence>
<evidence type="ECO:0000256" key="4">
    <source>
        <dbReference type="ARBA" id="ARBA00022833"/>
    </source>
</evidence>
<comment type="similarity">
    <text evidence="1">Belongs to the metallo-beta-lactamase superfamily.</text>
</comment>
<dbReference type="InterPro" id="IPR051013">
    <property type="entry name" value="MBL_superfamily_lactonases"/>
</dbReference>
<dbReference type="Pfam" id="PF00753">
    <property type="entry name" value="Lactamase_B"/>
    <property type="match status" value="1"/>
</dbReference>
<dbReference type="GO" id="GO:0016787">
    <property type="term" value="F:hydrolase activity"/>
    <property type="evidence" value="ECO:0007669"/>
    <property type="project" value="UniProtKB-KW"/>
</dbReference>
<sequence>MQESVEKICILDGGLTRVEDGSIYSPGVSVGVPATLSCNAYLIRHKAKWLLWDTGTPDAFYAHPGGKIVADGMRAIVVRTIAAQFEMIGLSPDDVDIIMFWHAHYDHVGNSRLFRNAKWFVQQHEYEAMFGTQTDSFGYLPEFYSAMRDNEVELLQGDCDLFDDGAIRLIHTPGLTPGHCSLFVRLPRTGPVILGGDVAHNCLDLQYRRVPSFSTDREASVASMRKIEELARKEGARIWINHDTMQSATLPHAPAWIY</sequence>
<dbReference type="CDD" id="cd07729">
    <property type="entry name" value="AHL_lactonase_MBL-fold"/>
    <property type="match status" value="1"/>
</dbReference>
<reference evidence="6 7" key="1">
    <citation type="submission" date="2016-10" db="EMBL/GenBank/DDBJ databases">
        <authorList>
            <person name="Varghese N."/>
            <person name="Submissions S."/>
        </authorList>
    </citation>
    <scope>NUCLEOTIDE SEQUENCE [LARGE SCALE GENOMIC DNA]</scope>
    <source>
        <strain evidence="6 7">LMG 22274</strain>
    </source>
</reference>
<accession>A0AAQ1JU68</accession>
<dbReference type="PANTHER" id="PTHR42978:SF3">
    <property type="entry name" value="BLR3078 PROTEIN"/>
    <property type="match status" value="1"/>
</dbReference>
<dbReference type="Gene3D" id="3.60.15.10">
    <property type="entry name" value="Ribonuclease Z/Hydroxyacylglutathione hydrolase-like"/>
    <property type="match status" value="1"/>
</dbReference>
<keyword evidence="3" id="KW-0378">Hydrolase</keyword>
<evidence type="ECO:0000256" key="1">
    <source>
        <dbReference type="ARBA" id="ARBA00007749"/>
    </source>
</evidence>
<evidence type="ECO:0000259" key="5">
    <source>
        <dbReference type="SMART" id="SM00849"/>
    </source>
</evidence>
<dbReference type="EMBL" id="FNZM01000007">
    <property type="protein sequence ID" value="SEJ67236.1"/>
    <property type="molecule type" value="Genomic_DNA"/>
</dbReference>
<feature type="domain" description="Metallo-beta-lactamase" evidence="5">
    <location>
        <begin position="37"/>
        <end position="242"/>
    </location>
</feature>
<dbReference type="InterPro" id="IPR001279">
    <property type="entry name" value="Metallo-B-lactamas"/>
</dbReference>
<dbReference type="AlphaFoldDB" id="A0AAQ1JU68"/>
<keyword evidence="4" id="KW-0862">Zinc</keyword>
<comment type="caution">
    <text evidence="6">The sequence shown here is derived from an EMBL/GenBank/DDBJ whole genome shotgun (WGS) entry which is preliminary data.</text>
</comment>
<evidence type="ECO:0000313" key="7">
    <source>
        <dbReference type="Proteomes" id="UP000183529"/>
    </source>
</evidence>
<name>A0AAQ1JU68_9BURK</name>
<evidence type="ECO:0000256" key="3">
    <source>
        <dbReference type="ARBA" id="ARBA00022801"/>
    </source>
</evidence>
<organism evidence="6 7">
    <name type="scientific">Paraburkholderia tropica</name>
    <dbReference type="NCBI Taxonomy" id="92647"/>
    <lineage>
        <taxon>Bacteria</taxon>
        <taxon>Pseudomonadati</taxon>
        <taxon>Pseudomonadota</taxon>
        <taxon>Betaproteobacteria</taxon>
        <taxon>Burkholderiales</taxon>
        <taxon>Burkholderiaceae</taxon>
        <taxon>Paraburkholderia</taxon>
    </lineage>
</organism>
<dbReference type="SMART" id="SM00849">
    <property type="entry name" value="Lactamase_B"/>
    <property type="match status" value="1"/>
</dbReference>
<protein>
    <submittedName>
        <fullName evidence="6">Glyoxylase, beta-lactamase superfamily II</fullName>
    </submittedName>
</protein>
<dbReference type="Proteomes" id="UP000183529">
    <property type="component" value="Unassembled WGS sequence"/>
</dbReference>
<keyword evidence="2" id="KW-0479">Metal-binding</keyword>
<dbReference type="InterPro" id="IPR036866">
    <property type="entry name" value="RibonucZ/Hydroxyglut_hydro"/>
</dbReference>
<proteinExistence type="inferred from homology"/>
<evidence type="ECO:0000256" key="2">
    <source>
        <dbReference type="ARBA" id="ARBA00022723"/>
    </source>
</evidence>
<dbReference type="PANTHER" id="PTHR42978">
    <property type="entry name" value="QUORUM-QUENCHING LACTONASE YTNP-RELATED-RELATED"/>
    <property type="match status" value="1"/>
</dbReference>
<dbReference type="SUPFAM" id="SSF56281">
    <property type="entry name" value="Metallo-hydrolase/oxidoreductase"/>
    <property type="match status" value="1"/>
</dbReference>
<dbReference type="GO" id="GO:0046872">
    <property type="term" value="F:metal ion binding"/>
    <property type="evidence" value="ECO:0007669"/>
    <property type="project" value="UniProtKB-KW"/>
</dbReference>